<reference evidence="11 12" key="1">
    <citation type="submission" date="2024-11" db="EMBL/GenBank/DDBJ databases">
        <title>Chromosome-level genome assembly of Eucalyptus globulus Labill. provides insights into its genome evolution.</title>
        <authorList>
            <person name="Li X."/>
        </authorList>
    </citation>
    <scope>NUCLEOTIDE SEQUENCE [LARGE SCALE GENOMIC DNA]</scope>
    <source>
        <strain evidence="11">CL2024</strain>
        <tissue evidence="11">Fresh tender leaves</tissue>
    </source>
</reference>
<dbReference type="FunFam" id="3.40.50.300:FF:000369">
    <property type="entry name" value="GTP-binding nuclear protein"/>
    <property type="match status" value="1"/>
</dbReference>
<dbReference type="Pfam" id="PF00071">
    <property type="entry name" value="Ras"/>
    <property type="match status" value="1"/>
</dbReference>
<organism evidence="11 12">
    <name type="scientific">Eucalyptus globulus</name>
    <name type="common">Tasmanian blue gum</name>
    <dbReference type="NCBI Taxonomy" id="34317"/>
    <lineage>
        <taxon>Eukaryota</taxon>
        <taxon>Viridiplantae</taxon>
        <taxon>Streptophyta</taxon>
        <taxon>Embryophyta</taxon>
        <taxon>Tracheophyta</taxon>
        <taxon>Spermatophyta</taxon>
        <taxon>Magnoliopsida</taxon>
        <taxon>eudicotyledons</taxon>
        <taxon>Gunneridae</taxon>
        <taxon>Pentapetalae</taxon>
        <taxon>rosids</taxon>
        <taxon>malvids</taxon>
        <taxon>Myrtales</taxon>
        <taxon>Myrtaceae</taxon>
        <taxon>Myrtoideae</taxon>
        <taxon>Eucalypteae</taxon>
        <taxon>Eucalyptus</taxon>
    </lineage>
</organism>
<keyword evidence="10" id="KW-0812">Transmembrane</keyword>
<evidence type="ECO:0000256" key="5">
    <source>
        <dbReference type="ARBA" id="ARBA00022927"/>
    </source>
</evidence>
<dbReference type="SMART" id="SM00173">
    <property type="entry name" value="RAS"/>
    <property type="match status" value="1"/>
</dbReference>
<comment type="caution">
    <text evidence="11">The sequence shown here is derived from an EMBL/GenBank/DDBJ whole genome shotgun (WGS) entry which is preliminary data.</text>
</comment>
<evidence type="ECO:0000256" key="4">
    <source>
        <dbReference type="ARBA" id="ARBA00022741"/>
    </source>
</evidence>
<keyword evidence="4 9" id="KW-0547">Nucleotide-binding</keyword>
<evidence type="ECO:0000256" key="10">
    <source>
        <dbReference type="SAM" id="Phobius"/>
    </source>
</evidence>
<dbReference type="GO" id="GO:0005525">
    <property type="term" value="F:GTP binding"/>
    <property type="evidence" value="ECO:0007669"/>
    <property type="project" value="UniProtKB-KW"/>
</dbReference>
<dbReference type="SMART" id="SM00175">
    <property type="entry name" value="RAB"/>
    <property type="match status" value="1"/>
</dbReference>
<keyword evidence="6 9" id="KW-0342">GTP-binding</keyword>
<evidence type="ECO:0000313" key="12">
    <source>
        <dbReference type="Proteomes" id="UP001634007"/>
    </source>
</evidence>
<evidence type="ECO:0000256" key="6">
    <source>
        <dbReference type="ARBA" id="ARBA00023134"/>
    </source>
</evidence>
<evidence type="ECO:0000256" key="7">
    <source>
        <dbReference type="ARBA" id="ARBA00023242"/>
    </source>
</evidence>
<evidence type="ECO:0000313" key="11">
    <source>
        <dbReference type="EMBL" id="KAL3745077.1"/>
    </source>
</evidence>
<evidence type="ECO:0000256" key="9">
    <source>
        <dbReference type="RuleBase" id="RU363057"/>
    </source>
</evidence>
<accession>A0ABD3L0F1</accession>
<dbReference type="SUPFAM" id="SSF52540">
    <property type="entry name" value="P-loop containing nucleoside triphosphate hydrolases"/>
    <property type="match status" value="1"/>
</dbReference>
<evidence type="ECO:0000256" key="3">
    <source>
        <dbReference type="ARBA" id="ARBA00022448"/>
    </source>
</evidence>
<name>A0ABD3L0F1_EUCGL</name>
<dbReference type="PANTHER" id="PTHR24071:SF42">
    <property type="entry name" value="GTP-BINDING NUCLEAR PROTEIN RAN-1-RELATED"/>
    <property type="match status" value="1"/>
</dbReference>
<evidence type="ECO:0000256" key="2">
    <source>
        <dbReference type="ARBA" id="ARBA00008028"/>
    </source>
</evidence>
<dbReference type="InterPro" id="IPR005225">
    <property type="entry name" value="Small_GTP-bd"/>
</dbReference>
<dbReference type="GO" id="GO:0005634">
    <property type="term" value="C:nucleus"/>
    <property type="evidence" value="ECO:0007669"/>
    <property type="project" value="UniProtKB-SubCell"/>
</dbReference>
<gene>
    <name evidence="11" type="ORF">ACJRO7_014223</name>
</gene>
<keyword evidence="5 9" id="KW-0653">Protein transport</keyword>
<comment type="function">
    <text evidence="8 9">GTP-binding protein involved in nucleocytoplasmic transport. Required for the import of protein into the nucleus and also for RNA export. Involved in chromatin condensation and control of cell cycle.</text>
</comment>
<keyword evidence="10" id="KW-1133">Transmembrane helix</keyword>
<dbReference type="PROSITE" id="PS51419">
    <property type="entry name" value="RAB"/>
    <property type="match status" value="1"/>
</dbReference>
<dbReference type="AlphaFoldDB" id="A0ABD3L0F1"/>
<sequence length="361" mass="41524">MFDDPRFKLLIVGDKGTGKTTFLKRLIPEEFEEKYEPTTDVEPHSLNFSTNRGGGTIWFDCLDTPGQVLRDGYYIPGQCAIIMFDVTARSTYKNVPGWHSDLCRACENIPIVLCGNKVDVQNRQVQARQVTFWRKKNLQYYEISAKSKYNLEKPLLYLARKLTGDPNLHFVELPARAPPEVHMDFDPQQQDPNLHFVEPPALTPPEVHMDFAPQQQHEAELAEAAIQPLPDGARKAVFRFGDSNEHSRRHVVSACILAILEFYIGDGRCFHFFGFAKLHYCFRLTYQINLNFGKHVLIVNCIYIFLDNCSTWMLLRVLNRRVGSKMVRSKLIHLICIDPFLCNTILIICTRPDLYCHNASV</sequence>
<dbReference type="EMBL" id="JBJKBG010000003">
    <property type="protein sequence ID" value="KAL3745077.1"/>
    <property type="molecule type" value="Genomic_DNA"/>
</dbReference>
<evidence type="ECO:0000256" key="1">
    <source>
        <dbReference type="ARBA" id="ARBA00004123"/>
    </source>
</evidence>
<dbReference type="InterPro" id="IPR027417">
    <property type="entry name" value="P-loop_NTPase"/>
</dbReference>
<dbReference type="PANTHER" id="PTHR24071">
    <property type="entry name" value="RAN GTPASE"/>
    <property type="match status" value="1"/>
</dbReference>
<evidence type="ECO:0000256" key="8">
    <source>
        <dbReference type="ARBA" id="ARBA00024659"/>
    </source>
</evidence>
<dbReference type="GO" id="GO:0006606">
    <property type="term" value="P:protein import into nucleus"/>
    <property type="evidence" value="ECO:0007669"/>
    <property type="project" value="UniProtKB-ARBA"/>
</dbReference>
<protein>
    <recommendedName>
        <fullName evidence="9">GTP-binding nuclear protein</fullName>
    </recommendedName>
</protein>
<dbReference type="SMART" id="SM00174">
    <property type="entry name" value="RHO"/>
    <property type="match status" value="1"/>
</dbReference>
<keyword evidence="3 9" id="KW-0813">Transport</keyword>
<keyword evidence="7 9" id="KW-0539">Nucleus</keyword>
<feature type="transmembrane region" description="Helical" evidence="10">
    <location>
        <begin position="297"/>
        <end position="319"/>
    </location>
</feature>
<comment type="subcellular location">
    <subcellularLocation>
        <location evidence="1 9">Nucleus</location>
    </subcellularLocation>
</comment>
<keyword evidence="12" id="KW-1185">Reference proteome</keyword>
<dbReference type="SMART" id="SM00176">
    <property type="entry name" value="RAN"/>
    <property type="match status" value="1"/>
</dbReference>
<dbReference type="CDD" id="cd00877">
    <property type="entry name" value="Ran"/>
    <property type="match status" value="1"/>
</dbReference>
<dbReference type="InterPro" id="IPR001806">
    <property type="entry name" value="Small_GTPase"/>
</dbReference>
<proteinExistence type="inferred from homology"/>
<dbReference type="NCBIfam" id="TIGR00231">
    <property type="entry name" value="small_GTP"/>
    <property type="match status" value="1"/>
</dbReference>
<dbReference type="Gene3D" id="3.40.50.300">
    <property type="entry name" value="P-loop containing nucleotide triphosphate hydrolases"/>
    <property type="match status" value="1"/>
</dbReference>
<dbReference type="Proteomes" id="UP001634007">
    <property type="component" value="Unassembled WGS sequence"/>
</dbReference>
<keyword evidence="10" id="KW-0472">Membrane</keyword>
<feature type="transmembrane region" description="Helical" evidence="10">
    <location>
        <begin position="331"/>
        <end position="348"/>
    </location>
</feature>
<dbReference type="InterPro" id="IPR002041">
    <property type="entry name" value="Ran_GTPase"/>
</dbReference>
<dbReference type="PROSITE" id="PS51418">
    <property type="entry name" value="RAN"/>
    <property type="match status" value="1"/>
</dbReference>
<comment type="similarity">
    <text evidence="2 9">Belongs to the small GTPase superfamily. Ran family.</text>
</comment>
<dbReference type="PRINTS" id="PR00627">
    <property type="entry name" value="GTPRANTC4"/>
</dbReference>